<feature type="coiled-coil region" evidence="1">
    <location>
        <begin position="179"/>
        <end position="206"/>
    </location>
</feature>
<keyword evidence="1" id="KW-0175">Coiled coil</keyword>
<feature type="coiled-coil region" evidence="1">
    <location>
        <begin position="258"/>
        <end position="299"/>
    </location>
</feature>
<dbReference type="eggNOG" id="ENOG50340JI">
    <property type="taxonomic scope" value="Bacteria"/>
</dbReference>
<dbReference type="EMBL" id="AFWT01000022">
    <property type="protein sequence ID" value="EGV29903.1"/>
    <property type="molecule type" value="Genomic_DNA"/>
</dbReference>
<dbReference type="RefSeq" id="WP_007041736.1">
    <property type="nucleotide sequence ID" value="NZ_AFWT01000022.1"/>
</dbReference>
<evidence type="ECO:0000313" key="3">
    <source>
        <dbReference type="EMBL" id="EGV29903.1"/>
    </source>
</evidence>
<sequence length="308" mass="34867">MSEIATMTEHGYLWVYGLAEFCAVTSIAALVFGINWWRLHKRQAKMRRTCKAVSNRIAKEVESFGNVREAGAHRDDPRALLESLARPFDEEIAEAAAWKSVLDDLHHLIQVWDREQVASSVPPHAESAPATLGKSSASLVGASALPAYPGDDGLDTGIDDLLDQYEASLSSFSANRDDISNLTDKCRQLESTNKELRHKLDTTLQSDLTEQLIQDLDAIEQQNLEFQTLLSESSQHQNVLGIELDQLATKILSLKSTNQEYRKLVQETQLERDSLAEQKKQLLRQLERMNRTYSSLRLEYLKLYRVTH</sequence>
<comment type="caution">
    <text evidence="3">The sequence shown here is derived from an EMBL/GenBank/DDBJ whole genome shotgun (WGS) entry which is preliminary data.</text>
</comment>
<gene>
    <name evidence="3" type="ORF">ThidrDRAFT_3023</name>
</gene>
<reference evidence="3 4" key="1">
    <citation type="submission" date="2011-06" db="EMBL/GenBank/DDBJ databases">
        <title>The draft genome of Thiorhodococcus drewsii AZ1.</title>
        <authorList>
            <consortium name="US DOE Joint Genome Institute (JGI-PGF)"/>
            <person name="Lucas S."/>
            <person name="Han J."/>
            <person name="Lapidus A."/>
            <person name="Cheng J.-F."/>
            <person name="Goodwin L."/>
            <person name="Pitluck S."/>
            <person name="Peters L."/>
            <person name="Land M.L."/>
            <person name="Hauser L."/>
            <person name="Vogl K."/>
            <person name="Liu Z."/>
            <person name="Imhoff J."/>
            <person name="Thiel V."/>
            <person name="Frigaard N.-U."/>
            <person name="Bryant D.A."/>
            <person name="Woyke T.J."/>
        </authorList>
    </citation>
    <scope>NUCLEOTIDE SEQUENCE [LARGE SCALE GENOMIC DNA]</scope>
    <source>
        <strain evidence="3 4">AZ1</strain>
    </source>
</reference>
<evidence type="ECO:0000313" key="4">
    <source>
        <dbReference type="Proteomes" id="UP000004200"/>
    </source>
</evidence>
<dbReference type="OrthoDB" id="5763374at2"/>
<keyword evidence="2" id="KW-0472">Membrane</keyword>
<feature type="transmembrane region" description="Helical" evidence="2">
    <location>
        <begin position="12"/>
        <end position="37"/>
    </location>
</feature>
<evidence type="ECO:0000256" key="1">
    <source>
        <dbReference type="SAM" id="Coils"/>
    </source>
</evidence>
<protein>
    <submittedName>
        <fullName evidence="3">Uncharacterized protein</fullName>
    </submittedName>
</protein>
<keyword evidence="2" id="KW-0812">Transmembrane</keyword>
<keyword evidence="4" id="KW-1185">Reference proteome</keyword>
<dbReference type="STRING" id="765913.ThidrDRAFT_3023"/>
<organism evidence="3 4">
    <name type="scientific">Thiorhodococcus drewsii AZ1</name>
    <dbReference type="NCBI Taxonomy" id="765913"/>
    <lineage>
        <taxon>Bacteria</taxon>
        <taxon>Pseudomonadati</taxon>
        <taxon>Pseudomonadota</taxon>
        <taxon>Gammaproteobacteria</taxon>
        <taxon>Chromatiales</taxon>
        <taxon>Chromatiaceae</taxon>
        <taxon>Thiorhodococcus</taxon>
    </lineage>
</organism>
<accession>G2E410</accession>
<proteinExistence type="predicted"/>
<evidence type="ECO:0000256" key="2">
    <source>
        <dbReference type="SAM" id="Phobius"/>
    </source>
</evidence>
<dbReference type="AlphaFoldDB" id="G2E410"/>
<dbReference type="Proteomes" id="UP000004200">
    <property type="component" value="Unassembled WGS sequence"/>
</dbReference>
<name>G2E410_9GAMM</name>
<keyword evidence="2" id="KW-1133">Transmembrane helix</keyword>